<dbReference type="Proteomes" id="UP000283269">
    <property type="component" value="Unassembled WGS sequence"/>
</dbReference>
<organism evidence="2 3">
    <name type="scientific">Psilocybe cyanescens</name>
    <dbReference type="NCBI Taxonomy" id="93625"/>
    <lineage>
        <taxon>Eukaryota</taxon>
        <taxon>Fungi</taxon>
        <taxon>Dikarya</taxon>
        <taxon>Basidiomycota</taxon>
        <taxon>Agaricomycotina</taxon>
        <taxon>Agaricomycetes</taxon>
        <taxon>Agaricomycetidae</taxon>
        <taxon>Agaricales</taxon>
        <taxon>Agaricineae</taxon>
        <taxon>Strophariaceae</taxon>
        <taxon>Psilocybe</taxon>
    </lineage>
</organism>
<dbReference type="AlphaFoldDB" id="A0A409XT09"/>
<reference evidence="2 3" key="1">
    <citation type="journal article" date="2018" name="Evol. Lett.">
        <title>Horizontal gene cluster transfer increased hallucinogenic mushroom diversity.</title>
        <authorList>
            <person name="Reynolds H.T."/>
            <person name="Vijayakumar V."/>
            <person name="Gluck-Thaler E."/>
            <person name="Korotkin H.B."/>
            <person name="Matheny P.B."/>
            <person name="Slot J.C."/>
        </authorList>
    </citation>
    <scope>NUCLEOTIDE SEQUENCE [LARGE SCALE GENOMIC DNA]</scope>
    <source>
        <strain evidence="2 3">2631</strain>
    </source>
</reference>
<evidence type="ECO:0000256" key="1">
    <source>
        <dbReference type="SAM" id="MobiDB-lite"/>
    </source>
</evidence>
<feature type="compositionally biased region" description="Acidic residues" evidence="1">
    <location>
        <begin position="116"/>
        <end position="125"/>
    </location>
</feature>
<accession>A0A409XT09</accession>
<proteinExistence type="predicted"/>
<name>A0A409XT09_PSICY</name>
<gene>
    <name evidence="2" type="ORF">CVT25_013567</name>
</gene>
<dbReference type="OrthoDB" id="3064730at2759"/>
<protein>
    <submittedName>
        <fullName evidence="2">Uncharacterized protein</fullName>
    </submittedName>
</protein>
<dbReference type="InParanoid" id="A0A409XT09"/>
<evidence type="ECO:0000313" key="2">
    <source>
        <dbReference type="EMBL" id="PPQ93858.1"/>
    </source>
</evidence>
<keyword evidence="3" id="KW-1185">Reference proteome</keyword>
<feature type="region of interest" description="Disordered" evidence="1">
    <location>
        <begin position="115"/>
        <end position="145"/>
    </location>
</feature>
<evidence type="ECO:0000313" key="3">
    <source>
        <dbReference type="Proteomes" id="UP000283269"/>
    </source>
</evidence>
<sequence>MDPFITHIRSTTNTEEIGRATILDRPVLGSLQDSWFNSSNQHYVWHESPLHASVEALLLLNNAQFNHASFANSNSFPAGKENVSTQSDGISITAPVPLSYAVRGKEALKSILSIGEDNEDEEVDSDSTAQKQNEPVTVEGSQVFKDESSNALPEIEITAPMPGPILPIFPIFDIPQEQALANDQPWPTATTALPKRPFVRSISSSTLMALTEPCLMAWCYDPDFDLNVRPQYSSMNAQVYNLSSVPVVYDAPTNMDYVMPSQNVWGY</sequence>
<dbReference type="EMBL" id="NHYD01000598">
    <property type="protein sequence ID" value="PPQ93858.1"/>
    <property type="molecule type" value="Genomic_DNA"/>
</dbReference>
<comment type="caution">
    <text evidence="2">The sequence shown here is derived from an EMBL/GenBank/DDBJ whole genome shotgun (WGS) entry which is preliminary data.</text>
</comment>